<comment type="caution">
    <text evidence="2">The sequence shown here is derived from an EMBL/GenBank/DDBJ whole genome shotgun (WGS) entry which is preliminary data.</text>
</comment>
<evidence type="ECO:0000256" key="1">
    <source>
        <dbReference type="SAM" id="SignalP"/>
    </source>
</evidence>
<reference evidence="2 3" key="1">
    <citation type="submission" date="2018-08" db="EMBL/GenBank/DDBJ databases">
        <title>A genome reference for cultivated species of the human gut microbiota.</title>
        <authorList>
            <person name="Zou Y."/>
            <person name="Xue W."/>
            <person name="Luo G."/>
        </authorList>
    </citation>
    <scope>NUCLEOTIDE SEQUENCE [LARGE SCALE GENOMIC DNA]</scope>
    <source>
        <strain evidence="2 3">AF12-7</strain>
    </source>
</reference>
<gene>
    <name evidence="2" type="ORF">DWV77_16670</name>
</gene>
<dbReference type="RefSeq" id="WP_117859326.1">
    <property type="nucleotide sequence ID" value="NZ_QSAF01000030.1"/>
</dbReference>
<dbReference type="PROSITE" id="PS51257">
    <property type="entry name" value="PROKAR_LIPOPROTEIN"/>
    <property type="match status" value="1"/>
</dbReference>
<dbReference type="Proteomes" id="UP000285150">
    <property type="component" value="Unassembled WGS sequence"/>
</dbReference>
<dbReference type="CDD" id="cd13120">
    <property type="entry name" value="BF2867_like_N"/>
    <property type="match status" value="1"/>
</dbReference>
<evidence type="ECO:0000313" key="2">
    <source>
        <dbReference type="EMBL" id="RGW31572.1"/>
    </source>
</evidence>
<protein>
    <submittedName>
        <fullName evidence="2">Fimbrillin family protein</fullName>
    </submittedName>
</protein>
<evidence type="ECO:0000313" key="3">
    <source>
        <dbReference type="Proteomes" id="UP000285150"/>
    </source>
</evidence>
<feature type="chain" id="PRO_5019030825" evidence="1">
    <location>
        <begin position="17"/>
        <end position="342"/>
    </location>
</feature>
<name>A0A413B2E9_BACSE</name>
<accession>A0A413B2E9</accession>
<feature type="signal peptide" evidence="1">
    <location>
        <begin position="1"/>
        <end position="16"/>
    </location>
</feature>
<proteinExistence type="predicted"/>
<dbReference type="EMBL" id="QSAF01000030">
    <property type="protein sequence ID" value="RGW31572.1"/>
    <property type="molecule type" value="Genomic_DNA"/>
</dbReference>
<dbReference type="Pfam" id="PF13149">
    <property type="entry name" value="Mfa_like_1"/>
    <property type="match status" value="1"/>
</dbReference>
<dbReference type="InterPro" id="IPR025049">
    <property type="entry name" value="Mfa-like_1"/>
</dbReference>
<sequence length="342" mass="38086">MKKSFFVLGVAVAALASCTNEEVVDMPQSRAIQFGTFVNHSTRSVVTETTKDNLNKFFVFGNYGEGTWTPVYTNVEVNGGEVGYQSVWKPSLDAYWESNEQYRFGAYSDGGNKIENAKFHAEKQELTFENYTVTNDKDLIVAMSNVKSETDVTTNSPVSLSFYHMLSQVKFTFTNTDSPDYIMKIENIKVNAVKTTKGTATYGETNPTIVWETTDVAKADYDFETIEDIAEPVKDDSHSTTCFVIPQGNTELSVSFTAIFSDGSREIARNDFTGNLNYQGETANTEKGKWTPGFKYNYTVEINGSTIDPDLERQVIEFKVDAVEGWTDAGETPVTPEDNPGE</sequence>
<dbReference type="AlphaFoldDB" id="A0A413B2E9"/>
<keyword evidence="1" id="KW-0732">Signal</keyword>
<organism evidence="2 3">
    <name type="scientific">Bacteroides stercoris</name>
    <dbReference type="NCBI Taxonomy" id="46506"/>
    <lineage>
        <taxon>Bacteria</taxon>
        <taxon>Pseudomonadati</taxon>
        <taxon>Bacteroidota</taxon>
        <taxon>Bacteroidia</taxon>
        <taxon>Bacteroidales</taxon>
        <taxon>Bacteroidaceae</taxon>
        <taxon>Bacteroides</taxon>
    </lineage>
</organism>